<evidence type="ECO:0000256" key="3">
    <source>
        <dbReference type="PROSITE-ProRule" id="PRU00182"/>
    </source>
</evidence>
<name>A0A7X7LUV7_9RHOO</name>
<comment type="caution">
    <text evidence="6">The sequence shown here is derived from an EMBL/GenBank/DDBJ whole genome shotgun (WGS) entry which is preliminary data.</text>
</comment>
<keyword evidence="6" id="KW-0808">Transferase</keyword>
<dbReference type="SMART" id="SM00363">
    <property type="entry name" value="S4"/>
    <property type="match status" value="1"/>
</dbReference>
<dbReference type="SUPFAM" id="SSF55174">
    <property type="entry name" value="Alpha-L RNA-binding motif"/>
    <property type="match status" value="1"/>
</dbReference>
<dbReference type="Gene3D" id="3.10.290.10">
    <property type="entry name" value="RNA-binding S4 domain"/>
    <property type="match status" value="1"/>
</dbReference>
<dbReference type="InterPro" id="IPR004538">
    <property type="entry name" value="Hemolysin_A/TlyA"/>
</dbReference>
<dbReference type="Gene3D" id="3.40.50.150">
    <property type="entry name" value="Vaccinia Virus protein VP39"/>
    <property type="match status" value="1"/>
</dbReference>
<accession>A0A7X7LUV7</accession>
<evidence type="ECO:0000313" key="7">
    <source>
        <dbReference type="Proteomes" id="UP000536534"/>
    </source>
</evidence>
<evidence type="ECO:0000256" key="1">
    <source>
        <dbReference type="ARBA" id="ARBA00022884"/>
    </source>
</evidence>
<dbReference type="PIRSF" id="PIRSF005578">
    <property type="entry name" value="TlyA"/>
    <property type="match status" value="1"/>
</dbReference>
<dbReference type="PANTHER" id="PTHR32319">
    <property type="entry name" value="BACTERIAL HEMOLYSIN-LIKE PROTEIN"/>
    <property type="match status" value="1"/>
</dbReference>
<reference evidence="6 7" key="1">
    <citation type="journal article" date="2020" name="Biotechnol. Biofuels">
        <title>New insights from the biogas microbiome by comprehensive genome-resolved metagenomics of nearly 1600 species originating from multiple anaerobic digesters.</title>
        <authorList>
            <person name="Campanaro S."/>
            <person name="Treu L."/>
            <person name="Rodriguez-R L.M."/>
            <person name="Kovalovszki A."/>
            <person name="Ziels R.M."/>
            <person name="Maus I."/>
            <person name="Zhu X."/>
            <person name="Kougias P.G."/>
            <person name="Basile A."/>
            <person name="Luo G."/>
            <person name="Schluter A."/>
            <person name="Konstantinidis K.T."/>
            <person name="Angelidaki I."/>
        </authorList>
    </citation>
    <scope>NUCLEOTIDE SEQUENCE [LARGE SCALE GENOMIC DNA]</scope>
    <source>
        <strain evidence="6">AS06rmzACSIP_256</strain>
    </source>
</reference>
<evidence type="ECO:0000256" key="4">
    <source>
        <dbReference type="SAM" id="MobiDB-lite"/>
    </source>
</evidence>
<dbReference type="PANTHER" id="PTHR32319:SF0">
    <property type="entry name" value="BACTERIAL HEMOLYSIN-LIKE PROTEIN"/>
    <property type="match status" value="1"/>
</dbReference>
<dbReference type="Pfam" id="PF01728">
    <property type="entry name" value="FtsJ"/>
    <property type="match status" value="1"/>
</dbReference>
<dbReference type="CDD" id="cd02440">
    <property type="entry name" value="AdoMet_MTases"/>
    <property type="match status" value="1"/>
</dbReference>
<dbReference type="GO" id="GO:0008168">
    <property type="term" value="F:methyltransferase activity"/>
    <property type="evidence" value="ECO:0007669"/>
    <property type="project" value="UniProtKB-KW"/>
</dbReference>
<feature type="region of interest" description="Disordered" evidence="4">
    <location>
        <begin position="1"/>
        <end position="24"/>
    </location>
</feature>
<dbReference type="AlphaFoldDB" id="A0A7X7LUV7"/>
<dbReference type="InterPro" id="IPR036986">
    <property type="entry name" value="S4_RNA-bd_sf"/>
</dbReference>
<feature type="domain" description="RNA-binding S4" evidence="5">
    <location>
        <begin position="29"/>
        <end position="95"/>
    </location>
</feature>
<dbReference type="Proteomes" id="UP000536534">
    <property type="component" value="Unassembled WGS sequence"/>
</dbReference>
<dbReference type="GO" id="GO:0003723">
    <property type="term" value="F:RNA binding"/>
    <property type="evidence" value="ECO:0007669"/>
    <property type="project" value="UniProtKB-KW"/>
</dbReference>
<evidence type="ECO:0000256" key="2">
    <source>
        <dbReference type="ARBA" id="ARBA00029460"/>
    </source>
</evidence>
<dbReference type="SUPFAM" id="SSF53335">
    <property type="entry name" value="S-adenosyl-L-methionine-dependent methyltransferases"/>
    <property type="match status" value="1"/>
</dbReference>
<dbReference type="EMBL" id="JAAYYV010000129">
    <property type="protein sequence ID" value="NLF53738.1"/>
    <property type="molecule type" value="Genomic_DNA"/>
</dbReference>
<dbReference type="CDD" id="cd00165">
    <property type="entry name" value="S4"/>
    <property type="match status" value="1"/>
</dbReference>
<dbReference type="InterPro" id="IPR047048">
    <property type="entry name" value="TlyA"/>
</dbReference>
<keyword evidence="1 3" id="KW-0694">RNA-binding</keyword>
<sequence>MSMNSFHARQGKPKPAAHAKGPADRHGLLRVDQLLVAQGLAPSRTAARALIEAGRVTHAGEPVAKPALELPPDARLAVRPDDSDRFVSRGALKLEGALARSRLDVRGISALDIGQSTGGFSDCLLQAGAAKVVGVEVGHDQLHPRLRNDPRCVTLEGLNARALTAAELGDHFPPHGFELIVCDASFISLTLLLPQWPALLAPGGHVLALVKPQFEVGPQGIGKGGIVRDPARYAEVEAKLRAAAHAAGLRILDWFDSPIAGGDGNREFFFHGIRATDATTRTRNHP</sequence>
<dbReference type="GO" id="GO:0032259">
    <property type="term" value="P:methylation"/>
    <property type="evidence" value="ECO:0007669"/>
    <property type="project" value="UniProtKB-KW"/>
</dbReference>
<dbReference type="InterPro" id="IPR002877">
    <property type="entry name" value="RNA_MeTrfase_FtsJ_dom"/>
</dbReference>
<organism evidence="6 7">
    <name type="scientific">Thauera phenolivorans</name>
    <dbReference type="NCBI Taxonomy" id="1792543"/>
    <lineage>
        <taxon>Bacteria</taxon>
        <taxon>Pseudomonadati</taxon>
        <taxon>Pseudomonadota</taxon>
        <taxon>Betaproteobacteria</taxon>
        <taxon>Rhodocyclales</taxon>
        <taxon>Zoogloeaceae</taxon>
        <taxon>Thauera</taxon>
    </lineage>
</organism>
<dbReference type="InterPro" id="IPR002942">
    <property type="entry name" value="S4_RNA-bd"/>
</dbReference>
<gene>
    <name evidence="6" type="ORF">GX576_04945</name>
</gene>
<comment type="similarity">
    <text evidence="2">Belongs to the TlyA family.</text>
</comment>
<dbReference type="Pfam" id="PF01479">
    <property type="entry name" value="S4"/>
    <property type="match status" value="1"/>
</dbReference>
<dbReference type="InterPro" id="IPR029063">
    <property type="entry name" value="SAM-dependent_MTases_sf"/>
</dbReference>
<protein>
    <submittedName>
        <fullName evidence="6">TlyA family RNA methyltransferase</fullName>
    </submittedName>
</protein>
<proteinExistence type="inferred from homology"/>
<evidence type="ECO:0000259" key="5">
    <source>
        <dbReference type="SMART" id="SM00363"/>
    </source>
</evidence>
<keyword evidence="6" id="KW-0489">Methyltransferase</keyword>
<evidence type="ECO:0000313" key="6">
    <source>
        <dbReference type="EMBL" id="NLF53738.1"/>
    </source>
</evidence>
<dbReference type="PROSITE" id="PS50889">
    <property type="entry name" value="S4"/>
    <property type="match status" value="1"/>
</dbReference>